<protein>
    <recommendedName>
        <fullName evidence="2">tyrosinase</fullName>
        <ecNumber evidence="2">1.14.18.1</ecNumber>
    </recommendedName>
</protein>
<reference evidence="10" key="1">
    <citation type="journal article" date="2021" name="Nat. Commun.">
        <title>Genetic determinants of endophytism in the Arabidopsis root mycobiome.</title>
        <authorList>
            <person name="Mesny F."/>
            <person name="Miyauchi S."/>
            <person name="Thiergart T."/>
            <person name="Pickel B."/>
            <person name="Atanasova L."/>
            <person name="Karlsson M."/>
            <person name="Huettel B."/>
            <person name="Barry K.W."/>
            <person name="Haridas S."/>
            <person name="Chen C."/>
            <person name="Bauer D."/>
            <person name="Andreopoulos W."/>
            <person name="Pangilinan J."/>
            <person name="LaButti K."/>
            <person name="Riley R."/>
            <person name="Lipzen A."/>
            <person name="Clum A."/>
            <person name="Drula E."/>
            <person name="Henrissat B."/>
            <person name="Kohler A."/>
            <person name="Grigoriev I.V."/>
            <person name="Martin F.M."/>
            <person name="Hacquard S."/>
        </authorList>
    </citation>
    <scope>NUCLEOTIDE SEQUENCE</scope>
    <source>
        <strain evidence="10">MPI-CAGE-CH-0235</strain>
    </source>
</reference>
<dbReference type="GO" id="GO:0042438">
    <property type="term" value="P:melanin biosynthetic process"/>
    <property type="evidence" value="ECO:0007669"/>
    <property type="project" value="UniProtKB-KW"/>
</dbReference>
<dbReference type="AlphaFoldDB" id="A0A8K0SN24"/>
<evidence type="ECO:0000256" key="5">
    <source>
        <dbReference type="ARBA" id="ARBA00023101"/>
    </source>
</evidence>
<evidence type="ECO:0000256" key="7">
    <source>
        <dbReference type="ARBA" id="ARBA00048881"/>
    </source>
</evidence>
<organism evidence="10 11">
    <name type="scientific">Stachybotrys elegans</name>
    <dbReference type="NCBI Taxonomy" id="80388"/>
    <lineage>
        <taxon>Eukaryota</taxon>
        <taxon>Fungi</taxon>
        <taxon>Dikarya</taxon>
        <taxon>Ascomycota</taxon>
        <taxon>Pezizomycotina</taxon>
        <taxon>Sordariomycetes</taxon>
        <taxon>Hypocreomycetidae</taxon>
        <taxon>Hypocreales</taxon>
        <taxon>Stachybotryaceae</taxon>
        <taxon>Stachybotrys</taxon>
    </lineage>
</organism>
<accession>A0A8K0SN24</accession>
<name>A0A8K0SN24_9HYPO</name>
<sequence length="548" mass="62072">MIPSVFGQGYYPITGVDVDPRASGVPLRQNINDIYAQGGPQWDLYIQALMAMYNTNSSNDLSYFQISGIHGRPYREWNGGGSRRSDGWLGYCPHMEPLFLPWHRPYVLLFEQVLVGHARRIASQYPSRYRHDYTQAADRLRAPYWDWADNDDVPPATVPQRVRINVVSGTRLRQVEVDNPLASYRFSRDVTNGNFGTFETGGRNMTYRCPSPRSYPYDANRNMGRRPYKQWTYDAFTVSRNFSEFSSSGESGVSLEQIHNAVHWDAGCGGMFLNADYSAFDPLFMLHHTNVDRLWAYWQAIRPEHSLFRRTYSGGSRYSTPGGSSISPRSPLNPFFRRNGEFHTSESVESIQGLGYTYQGLEYWYKTPEQMGQDSRRLINRLYAPSNSSQNSVMRRDEQSTRFFISVSLDVTEVERPCSIEVSLNGQMAGSLVVMGQPDKGTFHGSFGLDEALQSQEMNEMTVEDAAKMIQTGIVVEITKVDGSKIPIATVPSLSVDLEDMTVTPASTEDELPRYGVPRLRPAGPLIMGEAARLRKLRSKIKHWLGQS</sequence>
<evidence type="ECO:0000256" key="1">
    <source>
        <dbReference type="ARBA" id="ARBA00009928"/>
    </source>
</evidence>
<feature type="domain" description="Tyrosinase copper-binding" evidence="8">
    <location>
        <begin position="94"/>
        <end position="111"/>
    </location>
</feature>
<keyword evidence="11" id="KW-1185">Reference proteome</keyword>
<dbReference type="PROSITE" id="PS00497">
    <property type="entry name" value="TYROSINASE_1"/>
    <property type="match status" value="1"/>
</dbReference>
<dbReference type="InterPro" id="IPR002227">
    <property type="entry name" value="Tyrosinase_Cu-bd"/>
</dbReference>
<dbReference type="EMBL" id="JAGPNK010000010">
    <property type="protein sequence ID" value="KAH7312343.1"/>
    <property type="molecule type" value="Genomic_DNA"/>
</dbReference>
<comment type="caution">
    <text evidence="10">The sequence shown here is derived from an EMBL/GenBank/DDBJ whole genome shotgun (WGS) entry which is preliminary data.</text>
</comment>
<dbReference type="PANTHER" id="PTHR11474">
    <property type="entry name" value="TYROSINASE FAMILY MEMBER"/>
    <property type="match status" value="1"/>
</dbReference>
<dbReference type="Pfam" id="PF00264">
    <property type="entry name" value="Tyrosinase"/>
    <property type="match status" value="1"/>
</dbReference>
<keyword evidence="4" id="KW-0186">Copper</keyword>
<dbReference type="PANTHER" id="PTHR11474:SF76">
    <property type="entry name" value="SHKT DOMAIN-CONTAINING PROTEIN"/>
    <property type="match status" value="1"/>
</dbReference>
<evidence type="ECO:0000259" key="9">
    <source>
        <dbReference type="PROSITE" id="PS00498"/>
    </source>
</evidence>
<evidence type="ECO:0000256" key="3">
    <source>
        <dbReference type="ARBA" id="ARBA00022723"/>
    </source>
</evidence>
<dbReference type="InterPro" id="IPR050316">
    <property type="entry name" value="Tyrosinase/Hemocyanin"/>
</dbReference>
<dbReference type="GO" id="GO:0046872">
    <property type="term" value="F:metal ion binding"/>
    <property type="evidence" value="ECO:0007669"/>
    <property type="project" value="UniProtKB-KW"/>
</dbReference>
<dbReference type="Gene3D" id="1.10.1280.10">
    <property type="entry name" value="Di-copper center containing domain from catechol oxidase"/>
    <property type="match status" value="1"/>
</dbReference>
<dbReference type="PRINTS" id="PR00092">
    <property type="entry name" value="TYROSINASE"/>
</dbReference>
<dbReference type="SUPFAM" id="SSF48056">
    <property type="entry name" value="Di-copper centre-containing domain"/>
    <property type="match status" value="1"/>
</dbReference>
<dbReference type="GO" id="GO:0004503">
    <property type="term" value="F:tyrosinase activity"/>
    <property type="evidence" value="ECO:0007669"/>
    <property type="project" value="UniProtKB-EC"/>
</dbReference>
<evidence type="ECO:0000256" key="4">
    <source>
        <dbReference type="ARBA" id="ARBA00023008"/>
    </source>
</evidence>
<evidence type="ECO:0000313" key="10">
    <source>
        <dbReference type="EMBL" id="KAH7312343.1"/>
    </source>
</evidence>
<dbReference type="InterPro" id="IPR008922">
    <property type="entry name" value="Di-copper_centre_dom_sf"/>
</dbReference>
<evidence type="ECO:0000256" key="6">
    <source>
        <dbReference type="ARBA" id="ARBA00048233"/>
    </source>
</evidence>
<evidence type="ECO:0000259" key="8">
    <source>
        <dbReference type="PROSITE" id="PS00497"/>
    </source>
</evidence>
<evidence type="ECO:0000313" key="11">
    <source>
        <dbReference type="Proteomes" id="UP000813444"/>
    </source>
</evidence>
<dbReference type="EC" id="1.14.18.1" evidence="2"/>
<comment type="catalytic activity">
    <reaction evidence="7">
        <text>L-tyrosine + O2 = L-dopaquinone + H2O</text>
        <dbReference type="Rhea" id="RHEA:18117"/>
        <dbReference type="ChEBI" id="CHEBI:15377"/>
        <dbReference type="ChEBI" id="CHEBI:15379"/>
        <dbReference type="ChEBI" id="CHEBI:57924"/>
        <dbReference type="ChEBI" id="CHEBI:58315"/>
        <dbReference type="EC" id="1.14.18.1"/>
    </reaction>
</comment>
<dbReference type="Proteomes" id="UP000813444">
    <property type="component" value="Unassembled WGS sequence"/>
</dbReference>
<keyword evidence="3" id="KW-0479">Metal-binding</keyword>
<gene>
    <name evidence="10" type="ORF">B0I35DRAFT_356410</name>
</gene>
<keyword evidence="5" id="KW-0470">Melanin biosynthesis</keyword>
<feature type="domain" description="Tyrosinase copper-binding" evidence="9">
    <location>
        <begin position="281"/>
        <end position="292"/>
    </location>
</feature>
<proteinExistence type="inferred from homology"/>
<dbReference type="PROSITE" id="PS00498">
    <property type="entry name" value="TYROSINASE_2"/>
    <property type="match status" value="1"/>
</dbReference>
<evidence type="ECO:0000256" key="2">
    <source>
        <dbReference type="ARBA" id="ARBA00011906"/>
    </source>
</evidence>
<dbReference type="OrthoDB" id="6132182at2759"/>
<comment type="catalytic activity">
    <reaction evidence="6">
        <text>2 L-dopa + O2 = 2 L-dopaquinone + 2 H2O</text>
        <dbReference type="Rhea" id="RHEA:34287"/>
        <dbReference type="ChEBI" id="CHEBI:15377"/>
        <dbReference type="ChEBI" id="CHEBI:15379"/>
        <dbReference type="ChEBI" id="CHEBI:57504"/>
        <dbReference type="ChEBI" id="CHEBI:57924"/>
        <dbReference type="EC" id="1.14.18.1"/>
    </reaction>
</comment>
<comment type="similarity">
    <text evidence="1">Belongs to the tyrosinase family.</text>
</comment>